<evidence type="ECO:0000313" key="2">
    <source>
        <dbReference type="Proteomes" id="UP000001396"/>
    </source>
</evidence>
<dbReference type="GeneID" id="31361226"/>
<gene>
    <name evidence="1" type="ORF">PPL_05742</name>
</gene>
<reference evidence="1 2" key="1">
    <citation type="journal article" date="2011" name="Genome Res.">
        <title>Phylogeny-wide analysis of social amoeba genomes highlights ancient origins for complex intercellular communication.</title>
        <authorList>
            <person name="Heidel A.J."/>
            <person name="Lawal H.M."/>
            <person name="Felder M."/>
            <person name="Schilde C."/>
            <person name="Helps N.R."/>
            <person name="Tunggal B."/>
            <person name="Rivero F."/>
            <person name="John U."/>
            <person name="Schleicher M."/>
            <person name="Eichinger L."/>
            <person name="Platzer M."/>
            <person name="Noegel A.A."/>
            <person name="Schaap P."/>
            <person name="Gloeckner G."/>
        </authorList>
    </citation>
    <scope>NUCLEOTIDE SEQUENCE [LARGE SCALE GENOMIC DNA]</scope>
    <source>
        <strain evidence="2">ATCC 26659 / Pp 5 / PN500</strain>
    </source>
</reference>
<keyword evidence="2" id="KW-1185">Reference proteome</keyword>
<proteinExistence type="predicted"/>
<protein>
    <submittedName>
        <fullName evidence="1">Uncharacterized protein</fullName>
    </submittedName>
</protein>
<organism evidence="1 2">
    <name type="scientific">Heterostelium pallidum (strain ATCC 26659 / Pp 5 / PN500)</name>
    <name type="common">Cellular slime mold</name>
    <name type="synonym">Polysphondylium pallidum</name>
    <dbReference type="NCBI Taxonomy" id="670386"/>
    <lineage>
        <taxon>Eukaryota</taxon>
        <taxon>Amoebozoa</taxon>
        <taxon>Evosea</taxon>
        <taxon>Eumycetozoa</taxon>
        <taxon>Dictyostelia</taxon>
        <taxon>Acytosteliales</taxon>
        <taxon>Acytosteliaceae</taxon>
        <taxon>Heterostelium</taxon>
    </lineage>
</organism>
<dbReference type="EMBL" id="ADBJ01000025">
    <property type="protein sequence ID" value="EFA81748.1"/>
    <property type="molecule type" value="Genomic_DNA"/>
</dbReference>
<dbReference type="Proteomes" id="UP000001396">
    <property type="component" value="Unassembled WGS sequence"/>
</dbReference>
<evidence type="ECO:0000313" key="1">
    <source>
        <dbReference type="EMBL" id="EFA81748.1"/>
    </source>
</evidence>
<accession>D3BB11</accession>
<comment type="caution">
    <text evidence="1">The sequence shown here is derived from an EMBL/GenBank/DDBJ whole genome shotgun (WGS) entry which is preliminary data.</text>
</comment>
<dbReference type="RefSeq" id="XP_020433865.1">
    <property type="nucleotide sequence ID" value="XM_020576616.1"/>
</dbReference>
<dbReference type="InParanoid" id="D3BB11"/>
<dbReference type="PROSITE" id="PS51257">
    <property type="entry name" value="PROKAR_LIPOPROTEIN"/>
    <property type="match status" value="1"/>
</dbReference>
<dbReference type="AlphaFoldDB" id="D3BB11"/>
<sequence length="79" mass="9046">MWLKFYVSASCEAEYINCQIKHPNVYSNAIAACSKVYKSCVTKELSDKCESECIQAEERCLELGREDCQHVKQKCEAKC</sequence>
<name>D3BB11_HETP5</name>